<dbReference type="InterPro" id="IPR010982">
    <property type="entry name" value="Lambda_DNA-bd_dom_sf"/>
</dbReference>
<dbReference type="InterPro" id="IPR050807">
    <property type="entry name" value="TransReg_Diox_bact_type"/>
</dbReference>
<dbReference type="CDD" id="cd00093">
    <property type="entry name" value="HTH_XRE"/>
    <property type="match status" value="1"/>
</dbReference>
<dbReference type="GO" id="GO:0005829">
    <property type="term" value="C:cytosol"/>
    <property type="evidence" value="ECO:0007669"/>
    <property type="project" value="TreeGrafter"/>
</dbReference>
<dbReference type="InterPro" id="IPR001387">
    <property type="entry name" value="Cro/C1-type_HTH"/>
</dbReference>
<dbReference type="PANTHER" id="PTHR46797:SF1">
    <property type="entry name" value="METHYLPHOSPHONATE SYNTHASE"/>
    <property type="match status" value="1"/>
</dbReference>
<sequence>MFNRQTFAIRLKQLRKQNNVSMQKLAEALNLKSKAAISQFENCVNLPSLDTLVALADFFDVSIDFLLGRTDNPKSHKL</sequence>
<evidence type="ECO:0000313" key="3">
    <source>
        <dbReference type="EMBL" id="AEG16023.1"/>
    </source>
</evidence>
<dbReference type="GO" id="GO:0003700">
    <property type="term" value="F:DNA-binding transcription factor activity"/>
    <property type="evidence" value="ECO:0007669"/>
    <property type="project" value="TreeGrafter"/>
</dbReference>
<gene>
    <name evidence="3" type="ordered locus">Desku_2496</name>
</gene>
<evidence type="ECO:0000256" key="1">
    <source>
        <dbReference type="ARBA" id="ARBA00023125"/>
    </source>
</evidence>
<dbReference type="Proteomes" id="UP000009229">
    <property type="component" value="Chromosome"/>
</dbReference>
<dbReference type="AlphaFoldDB" id="A0AAU8PDA5"/>
<name>A0AAU8PDA5_DESK7</name>
<dbReference type="GO" id="GO:0003677">
    <property type="term" value="F:DNA binding"/>
    <property type="evidence" value="ECO:0007669"/>
    <property type="project" value="UniProtKB-KW"/>
</dbReference>
<dbReference type="PANTHER" id="PTHR46797">
    <property type="entry name" value="HTH-TYPE TRANSCRIPTIONAL REGULATOR"/>
    <property type="match status" value="1"/>
</dbReference>
<dbReference type="RefSeq" id="WP_013823534.1">
    <property type="nucleotide sequence ID" value="NC_015573.1"/>
</dbReference>
<organism evidence="3 4">
    <name type="scientific">Desulfofundulus kuznetsovii (strain DSM 6115 / VKM B-1805 / 17)</name>
    <name type="common">Desulfotomaculum kuznetsovii</name>
    <dbReference type="NCBI Taxonomy" id="760568"/>
    <lineage>
        <taxon>Bacteria</taxon>
        <taxon>Bacillati</taxon>
        <taxon>Bacillota</taxon>
        <taxon>Clostridia</taxon>
        <taxon>Eubacteriales</taxon>
        <taxon>Peptococcaceae</taxon>
        <taxon>Desulfofundulus</taxon>
    </lineage>
</organism>
<evidence type="ECO:0000259" key="2">
    <source>
        <dbReference type="PROSITE" id="PS50943"/>
    </source>
</evidence>
<dbReference type="SUPFAM" id="SSF47413">
    <property type="entry name" value="lambda repressor-like DNA-binding domains"/>
    <property type="match status" value="1"/>
</dbReference>
<proteinExistence type="predicted"/>
<dbReference type="PROSITE" id="PS50943">
    <property type="entry name" value="HTH_CROC1"/>
    <property type="match status" value="1"/>
</dbReference>
<evidence type="ECO:0000313" key="4">
    <source>
        <dbReference type="Proteomes" id="UP000009229"/>
    </source>
</evidence>
<dbReference type="KEGG" id="dku:Desku_2496"/>
<dbReference type="Gene3D" id="1.10.260.40">
    <property type="entry name" value="lambda repressor-like DNA-binding domains"/>
    <property type="match status" value="1"/>
</dbReference>
<dbReference type="SMART" id="SM00530">
    <property type="entry name" value="HTH_XRE"/>
    <property type="match status" value="1"/>
</dbReference>
<dbReference type="Pfam" id="PF01381">
    <property type="entry name" value="HTH_3"/>
    <property type="match status" value="1"/>
</dbReference>
<feature type="domain" description="HTH cro/C1-type" evidence="2">
    <location>
        <begin position="11"/>
        <end position="66"/>
    </location>
</feature>
<keyword evidence="1" id="KW-0238">DNA-binding</keyword>
<dbReference type="EMBL" id="CP002770">
    <property type="protein sequence ID" value="AEG16023.1"/>
    <property type="molecule type" value="Genomic_DNA"/>
</dbReference>
<protein>
    <submittedName>
        <fullName evidence="3">Helix-turn-helix domain protein</fullName>
    </submittedName>
</protein>
<accession>A0AAU8PDA5</accession>
<reference evidence="4" key="1">
    <citation type="submission" date="2011-05" db="EMBL/GenBank/DDBJ databases">
        <title>Complete sequence of Desulfotomaculum kuznetsovii DSM 6115.</title>
        <authorList>
            <person name="Lucas S."/>
            <person name="Han J."/>
            <person name="Lapidus A."/>
            <person name="Cheng J.-F."/>
            <person name="Goodwin L."/>
            <person name="Pitluck S."/>
            <person name="Peters L."/>
            <person name="Mikhailova N."/>
            <person name="Lu M."/>
            <person name="Saunders E."/>
            <person name="Han C."/>
            <person name="Tapia R."/>
            <person name="Land M."/>
            <person name="Hauser L."/>
            <person name="Kyrpides N."/>
            <person name="Ivanova N."/>
            <person name="Pagani I."/>
            <person name="Nazina T."/>
            <person name="Ivanova A."/>
            <person name="Parshina S."/>
            <person name="Kuever J."/>
            <person name="Muyzer G."/>
            <person name="Plugge C."/>
            <person name="Stams A."/>
            <person name="Woyke T."/>
        </authorList>
    </citation>
    <scope>NUCLEOTIDE SEQUENCE [LARGE SCALE GENOMIC DNA]</scope>
    <source>
        <strain evidence="4">DSM 6115 / VKM B-1805 / 17</strain>
    </source>
</reference>
<keyword evidence="4" id="KW-1185">Reference proteome</keyword>